<evidence type="ECO:0000256" key="1">
    <source>
        <dbReference type="SAM" id="MobiDB-lite"/>
    </source>
</evidence>
<dbReference type="InterPro" id="IPR043129">
    <property type="entry name" value="ATPase_NBD"/>
</dbReference>
<name>A0ABW9HNS8_9ACTN</name>
<dbReference type="EMBL" id="JBJVNI010000005">
    <property type="protein sequence ID" value="MFM9609078.1"/>
    <property type="molecule type" value="Genomic_DNA"/>
</dbReference>
<protein>
    <recommendedName>
        <fullName evidence="4">ATPase BadF/BadG/BcrA/BcrD type domain-containing protein</fullName>
    </recommendedName>
</protein>
<proteinExistence type="predicted"/>
<dbReference type="RefSeq" id="WP_409121229.1">
    <property type="nucleotide sequence ID" value="NZ_JBJVNI010000005.1"/>
</dbReference>
<evidence type="ECO:0008006" key="4">
    <source>
        <dbReference type="Google" id="ProtNLM"/>
    </source>
</evidence>
<feature type="region of interest" description="Disordered" evidence="1">
    <location>
        <begin position="1"/>
        <end position="33"/>
    </location>
</feature>
<gene>
    <name evidence="2" type="ORF">ACKI18_10160</name>
</gene>
<organism evidence="2 3">
    <name type="scientific">Streptomyces niveiscabiei</name>
    <dbReference type="NCBI Taxonomy" id="164115"/>
    <lineage>
        <taxon>Bacteria</taxon>
        <taxon>Bacillati</taxon>
        <taxon>Actinomycetota</taxon>
        <taxon>Actinomycetes</taxon>
        <taxon>Kitasatosporales</taxon>
        <taxon>Streptomycetaceae</taxon>
        <taxon>Streptomyces</taxon>
    </lineage>
</organism>
<accession>A0ABW9HNS8</accession>
<evidence type="ECO:0000313" key="2">
    <source>
        <dbReference type="EMBL" id="MFM9609078.1"/>
    </source>
</evidence>
<dbReference type="Gene3D" id="3.30.420.40">
    <property type="match status" value="1"/>
</dbReference>
<sequence length="152" mass="15798">MDEGSAGEQLPPRRRDDVDDAAQRPAETAAPDPYRWSLAQRAAYRAHLLPAVMERRPTDLAAHAPLVTRAADEGDEVARQILDEAAAALVETVMALAPEPGEPLVVTGGLLAPEGPLLAPLIEHLAPLGLTVSPVVDGSAGAVALARIAAAR</sequence>
<comment type="caution">
    <text evidence="2">The sequence shown here is derived from an EMBL/GenBank/DDBJ whole genome shotgun (WGS) entry which is preliminary data.</text>
</comment>
<reference evidence="2 3" key="1">
    <citation type="submission" date="2024-12" db="EMBL/GenBank/DDBJ databases">
        <title>Forecasting of Potato common scab and diversities of Pathogenic streptomyces spp. in china.</title>
        <authorList>
            <person name="Handique U."/>
            <person name="Wu J."/>
        </authorList>
    </citation>
    <scope>NUCLEOTIDE SEQUENCE [LARGE SCALE GENOMIC DNA]</scope>
    <source>
        <strain evidence="2 3">ZRIMU1530</strain>
    </source>
</reference>
<dbReference type="Proteomes" id="UP001631957">
    <property type="component" value="Unassembled WGS sequence"/>
</dbReference>
<evidence type="ECO:0000313" key="3">
    <source>
        <dbReference type="Proteomes" id="UP001631957"/>
    </source>
</evidence>
<dbReference type="SUPFAM" id="SSF53067">
    <property type="entry name" value="Actin-like ATPase domain"/>
    <property type="match status" value="1"/>
</dbReference>
<keyword evidence="3" id="KW-1185">Reference proteome</keyword>